<gene>
    <name evidence="2" type="ORF">DEBURN_LOCUS2335</name>
</gene>
<evidence type="ECO:0000256" key="1">
    <source>
        <dbReference type="SAM" id="MobiDB-lite"/>
    </source>
</evidence>
<dbReference type="OrthoDB" id="1933281at2759"/>
<protein>
    <submittedName>
        <fullName evidence="2">5919_t:CDS:1</fullName>
    </submittedName>
</protein>
<sequence length="455" mass="53700">MLQSKICSKTLKFGSSKSFDYERFNFCCLPEVAAYYKYVSTYDVVLKTRKIDPNHDRIYYPFLLKFVLVPGNDWNEKFENFIKSLGMLSNDESNNWISNSGNSSSSDDNVSTDSILKLKQNEIYSSSLFANSIESVIKSPETYNNYNNWNDPINSKSTKYTIDINFTNFQSSTNFTQEEEGESLDNLESDGFENLNISNFKGLNDKFILIDKEIENLNSQLDNHLTINNEMDEIDKGKKGIKNQINRNPIDLYNNSIGNVELLFNVFERWRDRFNNYVSLGEMAEVTFFQWKRAAQRKKKLKKMADNFILNRFFLYWYSGFIQKFIVKQKRKELLEKVFLEWHYWTEECRKNRLSSSSSSIIQFNDNDNTITYANLEYIVQYCEDKIKGEHYQKSNCKIGAGYEGYEFDYTEFVPRNIKYRGQEPLPSHMKFQTPRSEDYAKRTSRKPKYLNTVD</sequence>
<name>A0A9N8VGL9_9GLOM</name>
<reference evidence="2" key="1">
    <citation type="submission" date="2021-06" db="EMBL/GenBank/DDBJ databases">
        <authorList>
            <person name="Kallberg Y."/>
            <person name="Tangrot J."/>
            <person name="Rosling A."/>
        </authorList>
    </citation>
    <scope>NUCLEOTIDE SEQUENCE</scope>
    <source>
        <strain evidence="2">AZ414A</strain>
    </source>
</reference>
<dbReference type="AlphaFoldDB" id="A0A9N8VGL9"/>
<dbReference type="Proteomes" id="UP000789706">
    <property type="component" value="Unassembled WGS sequence"/>
</dbReference>
<organism evidence="2 3">
    <name type="scientific">Diversispora eburnea</name>
    <dbReference type="NCBI Taxonomy" id="1213867"/>
    <lineage>
        <taxon>Eukaryota</taxon>
        <taxon>Fungi</taxon>
        <taxon>Fungi incertae sedis</taxon>
        <taxon>Mucoromycota</taxon>
        <taxon>Glomeromycotina</taxon>
        <taxon>Glomeromycetes</taxon>
        <taxon>Diversisporales</taxon>
        <taxon>Diversisporaceae</taxon>
        <taxon>Diversispora</taxon>
    </lineage>
</organism>
<proteinExistence type="predicted"/>
<comment type="caution">
    <text evidence="2">The sequence shown here is derived from an EMBL/GenBank/DDBJ whole genome shotgun (WGS) entry which is preliminary data.</text>
</comment>
<keyword evidence="3" id="KW-1185">Reference proteome</keyword>
<evidence type="ECO:0000313" key="2">
    <source>
        <dbReference type="EMBL" id="CAG8454502.1"/>
    </source>
</evidence>
<feature type="region of interest" description="Disordered" evidence="1">
    <location>
        <begin position="426"/>
        <end position="455"/>
    </location>
</feature>
<evidence type="ECO:0000313" key="3">
    <source>
        <dbReference type="Proteomes" id="UP000789706"/>
    </source>
</evidence>
<accession>A0A9N8VGL9</accession>
<dbReference type="EMBL" id="CAJVPK010000125">
    <property type="protein sequence ID" value="CAG8454502.1"/>
    <property type="molecule type" value="Genomic_DNA"/>
</dbReference>